<dbReference type="InterPro" id="IPR015856">
    <property type="entry name" value="ABC_transpr_CbiO/EcfA_su"/>
</dbReference>
<dbReference type="InterPro" id="IPR003593">
    <property type="entry name" value="AAA+_ATPase"/>
</dbReference>
<dbReference type="NCBIfam" id="NF010167">
    <property type="entry name" value="PRK13648.1"/>
    <property type="match status" value="1"/>
</dbReference>
<dbReference type="InterPro" id="IPR027417">
    <property type="entry name" value="P-loop_NTPase"/>
</dbReference>
<evidence type="ECO:0000256" key="2">
    <source>
        <dbReference type="ARBA" id="ARBA00005417"/>
    </source>
</evidence>
<evidence type="ECO:0000313" key="11">
    <source>
        <dbReference type="Proteomes" id="UP000831537"/>
    </source>
</evidence>
<dbReference type="CDD" id="cd03225">
    <property type="entry name" value="ABC_cobalt_CbiO_domain1"/>
    <property type="match status" value="1"/>
</dbReference>
<keyword evidence="8" id="KW-0472">Membrane</keyword>
<proteinExistence type="inferred from homology"/>
<comment type="similarity">
    <text evidence="2">Belongs to the ABC transporter superfamily.</text>
</comment>
<keyword evidence="3" id="KW-0813">Transport</keyword>
<keyword evidence="4" id="KW-1003">Cell membrane</keyword>
<dbReference type="PROSITE" id="PS00211">
    <property type="entry name" value="ABC_TRANSPORTER_1"/>
    <property type="match status" value="1"/>
</dbReference>
<evidence type="ECO:0000256" key="7">
    <source>
        <dbReference type="ARBA" id="ARBA00022967"/>
    </source>
</evidence>
<evidence type="ECO:0000259" key="9">
    <source>
        <dbReference type="PROSITE" id="PS50893"/>
    </source>
</evidence>
<dbReference type="NCBIfam" id="TIGR04520">
    <property type="entry name" value="ECF_ATPase_1"/>
    <property type="match status" value="1"/>
</dbReference>
<evidence type="ECO:0000256" key="1">
    <source>
        <dbReference type="ARBA" id="ARBA00004202"/>
    </source>
</evidence>
<name>A0ABY4GIC7_9BACI</name>
<dbReference type="Proteomes" id="UP000831537">
    <property type="component" value="Chromosome"/>
</dbReference>
<accession>A0ABY4GIC7</accession>
<dbReference type="InterPro" id="IPR003439">
    <property type="entry name" value="ABC_transporter-like_ATP-bd"/>
</dbReference>
<keyword evidence="6" id="KW-0067">ATP-binding</keyword>
<dbReference type="PANTHER" id="PTHR43553:SF24">
    <property type="entry name" value="ENERGY-COUPLING FACTOR TRANSPORTER ATP-BINDING PROTEIN ECFA1"/>
    <property type="match status" value="1"/>
</dbReference>
<organism evidence="10 11">
    <name type="scientific">Gracilibacillus salinarum</name>
    <dbReference type="NCBI Taxonomy" id="2932255"/>
    <lineage>
        <taxon>Bacteria</taxon>
        <taxon>Bacillati</taxon>
        <taxon>Bacillota</taxon>
        <taxon>Bacilli</taxon>
        <taxon>Bacillales</taxon>
        <taxon>Bacillaceae</taxon>
        <taxon>Gracilibacillus</taxon>
    </lineage>
</organism>
<protein>
    <submittedName>
        <fullName evidence="10">Energy-coupling factor transporter ATPase</fullName>
    </submittedName>
</protein>
<comment type="subcellular location">
    <subcellularLocation>
        <location evidence="1">Cell membrane</location>
        <topology evidence="1">Peripheral membrane protein</topology>
    </subcellularLocation>
</comment>
<keyword evidence="7" id="KW-1278">Translocase</keyword>
<feature type="domain" description="ABC transporter" evidence="9">
    <location>
        <begin position="4"/>
        <end position="238"/>
    </location>
</feature>
<dbReference type="EMBL" id="CP095071">
    <property type="protein sequence ID" value="UOQ83940.1"/>
    <property type="molecule type" value="Genomic_DNA"/>
</dbReference>
<dbReference type="PROSITE" id="PS50893">
    <property type="entry name" value="ABC_TRANSPORTER_2"/>
    <property type="match status" value="1"/>
</dbReference>
<dbReference type="Pfam" id="PF00005">
    <property type="entry name" value="ABC_tran"/>
    <property type="match status" value="1"/>
</dbReference>
<dbReference type="Gene3D" id="3.40.50.300">
    <property type="entry name" value="P-loop containing nucleotide triphosphate hydrolases"/>
    <property type="match status" value="1"/>
</dbReference>
<evidence type="ECO:0000256" key="8">
    <source>
        <dbReference type="ARBA" id="ARBA00023136"/>
    </source>
</evidence>
<evidence type="ECO:0000256" key="3">
    <source>
        <dbReference type="ARBA" id="ARBA00022448"/>
    </source>
</evidence>
<evidence type="ECO:0000256" key="6">
    <source>
        <dbReference type="ARBA" id="ARBA00022840"/>
    </source>
</evidence>
<dbReference type="SMART" id="SM00382">
    <property type="entry name" value="AAA"/>
    <property type="match status" value="1"/>
</dbReference>
<dbReference type="InterPro" id="IPR017871">
    <property type="entry name" value="ABC_transporter-like_CS"/>
</dbReference>
<reference evidence="10 11" key="1">
    <citation type="submission" date="2022-04" db="EMBL/GenBank/DDBJ databases">
        <title>Gracilibacillus sp. isolated from saltern.</title>
        <authorList>
            <person name="Won M."/>
            <person name="Lee C.-M."/>
            <person name="Woen H.-Y."/>
            <person name="Kwon S.-W."/>
        </authorList>
    </citation>
    <scope>NUCLEOTIDE SEQUENCE [LARGE SCALE GENOMIC DNA]</scope>
    <source>
        <strain evidence="10 11">SSPM10-3</strain>
    </source>
</reference>
<evidence type="ECO:0000256" key="4">
    <source>
        <dbReference type="ARBA" id="ARBA00022475"/>
    </source>
</evidence>
<keyword evidence="11" id="KW-1185">Reference proteome</keyword>
<sequence length="277" mass="31639">MAAIEFRHVYFRYKESSPWVLEDFNLEIDKNQTVAILGHNGSGKSTIAKLANGLLIPQSGEIYIHNTLVTEETIWEVRKQIGLVFQNPENQFVGTTVRDDVAFGLENRGIPREEMLKRIEQSLIQVEMEDYQDHEPHHLSGGQKQRVAIASVMATQPDILLLDEATSMLDPKGRKEILTTINALKQQLAITMVMITHDLHEIYQADRVIVMNQGNIYKDTIVDQLFEDYKGLQSIGLTLPLTVQLAIELEKHDYHFAKYPLNNEELVDALWTSDLNK</sequence>
<dbReference type="SUPFAM" id="SSF52540">
    <property type="entry name" value="P-loop containing nucleoside triphosphate hydrolases"/>
    <property type="match status" value="1"/>
</dbReference>
<evidence type="ECO:0000313" key="10">
    <source>
        <dbReference type="EMBL" id="UOQ83940.1"/>
    </source>
</evidence>
<dbReference type="RefSeq" id="WP_244741222.1">
    <property type="nucleotide sequence ID" value="NZ_CP095071.1"/>
</dbReference>
<dbReference type="InterPro" id="IPR050095">
    <property type="entry name" value="ECF_ABC_transporter_ATP-bd"/>
</dbReference>
<evidence type="ECO:0000256" key="5">
    <source>
        <dbReference type="ARBA" id="ARBA00022741"/>
    </source>
</evidence>
<dbReference type="InterPro" id="IPR030947">
    <property type="entry name" value="EcfA_1"/>
</dbReference>
<keyword evidence="5" id="KW-0547">Nucleotide-binding</keyword>
<gene>
    <name evidence="10" type="ORF">MUN87_14510</name>
</gene>
<dbReference type="PANTHER" id="PTHR43553">
    <property type="entry name" value="HEAVY METAL TRANSPORTER"/>
    <property type="match status" value="1"/>
</dbReference>